<comment type="caution">
    <text evidence="2">The sequence shown here is derived from an EMBL/GenBank/DDBJ whole genome shotgun (WGS) entry which is preliminary data.</text>
</comment>
<sequence>MRVAAAVLGLLLCGCTTTPRGLPPVAVSAVAETVPVGSDNLDAADDPSIWRNATDPLASLIVATDKKAGLYVYGLDGQVRSFYNAGLVNNVDLVDMGDAGVIVVASDRNDIASAKLQIFRLNTQSATLDLLGKVAVASGEGYGLCLRRADADIIAFSVLKDGTVQESRITIAAGQPTATALRTLKLPTQTEGCVVDPRDGMLYVGEETAGIWRFADRASSGTLVSAVDNRYLVADVEGLALVAEGDKGGYLLASSQGDNAFAVFRLPDMTPIGRFRIGAGVHGAVEETDGIELKSGDFGPNFPDGLFIAQDGHNAPHAQNFKLVSWAAIKSALGL</sequence>
<reference evidence="2 3" key="1">
    <citation type="submission" date="2018-12" db="EMBL/GenBank/DDBJ databases">
        <authorList>
            <person name="Kim S.-J."/>
            <person name="Jung G.-Y."/>
        </authorList>
    </citation>
    <scope>NUCLEOTIDE SEQUENCE [LARGE SCALE GENOMIC DNA]</scope>
    <source>
        <strain evidence="2 3">03SU3-P</strain>
    </source>
</reference>
<dbReference type="SUPFAM" id="SSF50956">
    <property type="entry name" value="Thermostable phytase (3-phytase)"/>
    <property type="match status" value="1"/>
</dbReference>
<evidence type="ECO:0000259" key="1">
    <source>
        <dbReference type="PROSITE" id="PS51662"/>
    </source>
</evidence>
<dbReference type="Pfam" id="PF02333">
    <property type="entry name" value="Phytase"/>
    <property type="match status" value="1"/>
</dbReference>
<protein>
    <submittedName>
        <fullName evidence="2">Phytase</fullName>
    </submittedName>
</protein>
<keyword evidence="3" id="KW-1185">Reference proteome</keyword>
<dbReference type="EMBL" id="RWJI01000001">
    <property type="protein sequence ID" value="RRQ52131.1"/>
    <property type="molecule type" value="Genomic_DNA"/>
</dbReference>
<name>A0A426RT96_9SPHN</name>
<evidence type="ECO:0000313" key="3">
    <source>
        <dbReference type="Proteomes" id="UP000268553"/>
    </source>
</evidence>
<dbReference type="Proteomes" id="UP000268553">
    <property type="component" value="Unassembled WGS sequence"/>
</dbReference>
<organism evidence="2 3">
    <name type="scientific">Sphingorhabdus wooponensis</name>
    <dbReference type="NCBI Taxonomy" id="940136"/>
    <lineage>
        <taxon>Bacteria</taxon>
        <taxon>Pseudomonadati</taxon>
        <taxon>Pseudomonadota</taxon>
        <taxon>Alphaproteobacteria</taxon>
        <taxon>Sphingomonadales</taxon>
        <taxon>Sphingomonadaceae</taxon>
        <taxon>Sphingorhabdus</taxon>
    </lineage>
</organism>
<evidence type="ECO:0000313" key="2">
    <source>
        <dbReference type="EMBL" id="RRQ52131.1"/>
    </source>
</evidence>
<dbReference type="PROSITE" id="PS51257">
    <property type="entry name" value="PROKAR_LIPOPROTEIN"/>
    <property type="match status" value="1"/>
</dbReference>
<dbReference type="InterPro" id="IPR011042">
    <property type="entry name" value="6-blade_b-propeller_TolB-like"/>
</dbReference>
<dbReference type="Gene3D" id="2.120.10.30">
    <property type="entry name" value="TolB, C-terminal domain"/>
    <property type="match status" value="1"/>
</dbReference>
<dbReference type="GO" id="GO:0016158">
    <property type="term" value="F:inositol hexakisphosphate 3-phosphatase activity"/>
    <property type="evidence" value="ECO:0007669"/>
    <property type="project" value="InterPro"/>
</dbReference>
<dbReference type="InterPro" id="IPR003431">
    <property type="entry name" value="B-propeller_Phytase"/>
</dbReference>
<gene>
    <name evidence="2" type="ORF">D7D48_04475</name>
</gene>
<dbReference type="PROSITE" id="PS51662">
    <property type="entry name" value="BP_PHYTASE"/>
    <property type="match status" value="1"/>
</dbReference>
<accession>A0A426RT96</accession>
<proteinExistence type="predicted"/>
<dbReference type="OrthoDB" id="8696437at2"/>
<dbReference type="AlphaFoldDB" id="A0A426RT96"/>
<feature type="domain" description="BPP" evidence="1">
    <location>
        <begin position="17"/>
        <end position="333"/>
    </location>
</feature>